<dbReference type="Proteomes" id="UP000272474">
    <property type="component" value="Unassembled WGS sequence"/>
</dbReference>
<feature type="transmembrane region" description="Helical" evidence="11">
    <location>
        <begin position="12"/>
        <end position="34"/>
    </location>
</feature>
<dbReference type="PROSITE" id="PS50928">
    <property type="entry name" value="ABC_TM1"/>
    <property type="match status" value="1"/>
</dbReference>
<dbReference type="GO" id="GO:0005886">
    <property type="term" value="C:plasma membrane"/>
    <property type="evidence" value="ECO:0007669"/>
    <property type="project" value="UniProtKB-SubCell"/>
</dbReference>
<evidence type="ECO:0000256" key="7">
    <source>
        <dbReference type="ARBA" id="ARBA00022741"/>
    </source>
</evidence>
<evidence type="ECO:0000256" key="8">
    <source>
        <dbReference type="ARBA" id="ARBA00022840"/>
    </source>
</evidence>
<dbReference type="OrthoDB" id="3677453at2"/>
<dbReference type="Pfam" id="PF08352">
    <property type="entry name" value="oligo_HPY"/>
    <property type="match status" value="1"/>
</dbReference>
<dbReference type="PROSITE" id="PS00211">
    <property type="entry name" value="ABC_TRANSPORTER_1"/>
    <property type="match status" value="1"/>
</dbReference>
<keyword evidence="9 11" id="KW-1133">Transmembrane helix</keyword>
<gene>
    <name evidence="15" type="ORF">D7294_00405</name>
</gene>
<dbReference type="Gene3D" id="1.10.3720.10">
    <property type="entry name" value="MetI-like"/>
    <property type="match status" value="1"/>
</dbReference>
<evidence type="ECO:0000259" key="14">
    <source>
        <dbReference type="PROSITE" id="PS50928"/>
    </source>
</evidence>
<dbReference type="InterPro" id="IPR050388">
    <property type="entry name" value="ABC_Ni/Peptide_Import"/>
</dbReference>
<comment type="similarity">
    <text evidence="11">Belongs to the binding-protein-dependent transport system permease family.</text>
</comment>
<dbReference type="InterPro" id="IPR000515">
    <property type="entry name" value="MetI-like"/>
</dbReference>
<name>A0A3A9ZHM3_9ACTN</name>
<dbReference type="GO" id="GO:0055085">
    <property type="term" value="P:transmembrane transport"/>
    <property type="evidence" value="ECO:0007669"/>
    <property type="project" value="InterPro"/>
</dbReference>
<keyword evidence="6 11" id="KW-0812">Transmembrane</keyword>
<evidence type="ECO:0000313" key="16">
    <source>
        <dbReference type="Proteomes" id="UP000272474"/>
    </source>
</evidence>
<proteinExistence type="inferred from homology"/>
<dbReference type="InterPro" id="IPR003439">
    <property type="entry name" value="ABC_transporter-like_ATP-bd"/>
</dbReference>
<dbReference type="InterPro" id="IPR013563">
    <property type="entry name" value="Oligopep_ABC_C"/>
</dbReference>
<keyword evidence="16" id="KW-1185">Reference proteome</keyword>
<feature type="compositionally biased region" description="Low complexity" evidence="12">
    <location>
        <begin position="285"/>
        <end position="335"/>
    </location>
</feature>
<evidence type="ECO:0000256" key="2">
    <source>
        <dbReference type="ARBA" id="ARBA00004202"/>
    </source>
</evidence>
<dbReference type="EMBL" id="RBAL01000001">
    <property type="protein sequence ID" value="RKN46726.1"/>
    <property type="molecule type" value="Genomic_DNA"/>
</dbReference>
<feature type="domain" description="ABC transmembrane type-1" evidence="14">
    <location>
        <begin position="71"/>
        <end position="261"/>
    </location>
</feature>
<dbReference type="PROSITE" id="PS50893">
    <property type="entry name" value="ABC_TRANSPORTER_2"/>
    <property type="match status" value="1"/>
</dbReference>
<dbReference type="InterPro" id="IPR025966">
    <property type="entry name" value="OppC_N"/>
</dbReference>
<dbReference type="Gene3D" id="3.40.50.300">
    <property type="entry name" value="P-loop containing nucleotide triphosphate hydrolases"/>
    <property type="match status" value="1"/>
</dbReference>
<evidence type="ECO:0000256" key="1">
    <source>
        <dbReference type="ARBA" id="ARBA00004141"/>
    </source>
</evidence>
<keyword evidence="5" id="KW-1003">Cell membrane</keyword>
<feature type="transmembrane region" description="Helical" evidence="11">
    <location>
        <begin position="110"/>
        <end position="143"/>
    </location>
</feature>
<dbReference type="Pfam" id="PF00005">
    <property type="entry name" value="ABC_tran"/>
    <property type="match status" value="1"/>
</dbReference>
<dbReference type="AlphaFoldDB" id="A0A3A9ZHM3"/>
<feature type="domain" description="ABC transporter" evidence="13">
    <location>
        <begin position="366"/>
        <end position="605"/>
    </location>
</feature>
<evidence type="ECO:0000256" key="10">
    <source>
        <dbReference type="ARBA" id="ARBA00023136"/>
    </source>
</evidence>
<dbReference type="NCBIfam" id="TIGR01727">
    <property type="entry name" value="oligo_HPY"/>
    <property type="match status" value="1"/>
</dbReference>
<feature type="transmembrane region" description="Helical" evidence="11">
    <location>
        <begin position="75"/>
        <end position="98"/>
    </location>
</feature>
<dbReference type="Pfam" id="PF12911">
    <property type="entry name" value="OppC_N"/>
    <property type="match status" value="1"/>
</dbReference>
<evidence type="ECO:0000256" key="5">
    <source>
        <dbReference type="ARBA" id="ARBA00022475"/>
    </source>
</evidence>
<feature type="transmembrane region" description="Helical" evidence="11">
    <location>
        <begin position="234"/>
        <end position="257"/>
    </location>
</feature>
<dbReference type="GO" id="GO:0016887">
    <property type="term" value="F:ATP hydrolysis activity"/>
    <property type="evidence" value="ECO:0007669"/>
    <property type="project" value="InterPro"/>
</dbReference>
<evidence type="ECO:0000259" key="13">
    <source>
        <dbReference type="PROSITE" id="PS50893"/>
    </source>
</evidence>
<dbReference type="GO" id="GO:0015833">
    <property type="term" value="P:peptide transport"/>
    <property type="evidence" value="ECO:0007669"/>
    <property type="project" value="InterPro"/>
</dbReference>
<comment type="subcellular location">
    <subcellularLocation>
        <location evidence="11">Cell membrane</location>
        <topology evidence="11">Multi-pass membrane protein</topology>
    </subcellularLocation>
    <subcellularLocation>
        <location evidence="2">Cell membrane</location>
        <topology evidence="2">Peripheral membrane protein</topology>
    </subcellularLocation>
    <subcellularLocation>
        <location evidence="1">Membrane</location>
        <topology evidence="1">Multi-pass membrane protein</topology>
    </subcellularLocation>
</comment>
<protein>
    <submittedName>
        <fullName evidence="15">ATP-binding cassette domain-containing protein</fullName>
    </submittedName>
</protein>
<feature type="region of interest" description="Disordered" evidence="12">
    <location>
        <begin position="669"/>
        <end position="694"/>
    </location>
</feature>
<dbReference type="RefSeq" id="WP_120674201.1">
    <property type="nucleotide sequence ID" value="NZ_RBAL01000001.1"/>
</dbReference>
<dbReference type="Pfam" id="PF00528">
    <property type="entry name" value="BPD_transp_1"/>
    <property type="match status" value="1"/>
</dbReference>
<evidence type="ECO:0000256" key="9">
    <source>
        <dbReference type="ARBA" id="ARBA00022989"/>
    </source>
</evidence>
<reference evidence="15 16" key="1">
    <citation type="journal article" date="2014" name="Int. J. Syst. Evol. Microbiol.">
        <title>Streptomyces hoynatensis sp. nov., isolated from deep marine sediment.</title>
        <authorList>
            <person name="Veyisoglu A."/>
            <person name="Sahin N."/>
        </authorList>
    </citation>
    <scope>NUCLEOTIDE SEQUENCE [LARGE SCALE GENOMIC DNA]</scope>
    <source>
        <strain evidence="15 16">KCTC 29097</strain>
    </source>
</reference>
<evidence type="ECO:0000256" key="3">
    <source>
        <dbReference type="ARBA" id="ARBA00005417"/>
    </source>
</evidence>
<keyword evidence="4 11" id="KW-0813">Transport</keyword>
<sequence length="694" mass="72228">MIRRVLRRLPLSSRIALVLLGVVVLTALLAPLLAPHDPYQQDADSAGPSGAHWMGQDSLGRDILSRLMYGARSSLAIGLGATLLALLVGSLVGAVAATSRKAVDETLMRCLDIVMAFPGIAIAAVLISVFGAGLGILICAIAFLNIPPVARVVRANVLDQYGEDYVTAERVLGARTPHILLRHVAINCAAPVLVFCTVMVAEAIVFEAGLSFIGAGVRPPEPSWGSVIADGKNMVLLGGWWATVFPGLVMLATVLALNVLAEGISDSWAAPAARTLAGEPRRAAPRGTGAGAVEAETTEAGAVETETTEAGATEAAEATGSAAAKEPAAPGGAAGEVLPLPGLAEAGRRLRGLARPPATGAPVLTVRGLSVGFAGRHGGTDIVDGISFEVRPGEVLGLVGESGCGKSLTALTVMGLQPPGARIRGSVTFEGRELLGLTGRARRRLLGHEMAMVYQDALSSLNPAMTIRAQLKQLVRRGGTRTPAELLALVGLNPERILRSYPHEISGGQRQRVLIAMALSRDPKLIVADEPTTALDVTVQAQVIELLLRLRAELGFALILVSHDLALVADVTDRVAVMYGGQIVETGVTADLVESPAHHYTRGLLGSVLSLESAAQRLTQIRGVVPSPADFPPGCRFADRCPMARADCATRVPERRAPGAAHLVACHHPAVETEEPAAPPAEGGRADTESEMTR</sequence>
<evidence type="ECO:0000256" key="12">
    <source>
        <dbReference type="SAM" id="MobiDB-lite"/>
    </source>
</evidence>
<feature type="region of interest" description="Disordered" evidence="12">
    <location>
        <begin position="277"/>
        <end position="335"/>
    </location>
</feature>
<evidence type="ECO:0000313" key="15">
    <source>
        <dbReference type="EMBL" id="RKN46726.1"/>
    </source>
</evidence>
<evidence type="ECO:0000256" key="4">
    <source>
        <dbReference type="ARBA" id="ARBA00022448"/>
    </source>
</evidence>
<feature type="compositionally biased region" description="Basic and acidic residues" evidence="12">
    <location>
        <begin position="684"/>
        <end position="694"/>
    </location>
</feature>
<keyword evidence="7" id="KW-0547">Nucleotide-binding</keyword>
<keyword evidence="10 11" id="KW-0472">Membrane</keyword>
<dbReference type="GO" id="GO:0005524">
    <property type="term" value="F:ATP binding"/>
    <property type="evidence" value="ECO:0007669"/>
    <property type="project" value="UniProtKB-KW"/>
</dbReference>
<dbReference type="InterPro" id="IPR003593">
    <property type="entry name" value="AAA+_ATPase"/>
</dbReference>
<dbReference type="CDD" id="cd03257">
    <property type="entry name" value="ABC_NikE_OppD_transporters"/>
    <property type="match status" value="1"/>
</dbReference>
<dbReference type="InterPro" id="IPR035906">
    <property type="entry name" value="MetI-like_sf"/>
</dbReference>
<dbReference type="InterPro" id="IPR027417">
    <property type="entry name" value="P-loop_NTPase"/>
</dbReference>
<dbReference type="SMART" id="SM00382">
    <property type="entry name" value="AAA"/>
    <property type="match status" value="1"/>
</dbReference>
<evidence type="ECO:0000256" key="6">
    <source>
        <dbReference type="ARBA" id="ARBA00022692"/>
    </source>
</evidence>
<evidence type="ECO:0000256" key="11">
    <source>
        <dbReference type="RuleBase" id="RU363032"/>
    </source>
</evidence>
<organism evidence="15 16">
    <name type="scientific">Streptomyces hoynatensis</name>
    <dbReference type="NCBI Taxonomy" id="1141874"/>
    <lineage>
        <taxon>Bacteria</taxon>
        <taxon>Bacillati</taxon>
        <taxon>Actinomycetota</taxon>
        <taxon>Actinomycetes</taxon>
        <taxon>Kitasatosporales</taxon>
        <taxon>Streptomycetaceae</taxon>
        <taxon>Streptomyces</taxon>
    </lineage>
</organism>
<dbReference type="FunFam" id="3.40.50.300:FF:000016">
    <property type="entry name" value="Oligopeptide ABC transporter ATP-binding component"/>
    <property type="match status" value="1"/>
</dbReference>
<comment type="similarity">
    <text evidence="3">Belongs to the ABC transporter superfamily.</text>
</comment>
<feature type="transmembrane region" description="Helical" evidence="11">
    <location>
        <begin position="184"/>
        <end position="213"/>
    </location>
</feature>
<comment type="caution">
    <text evidence="15">The sequence shown here is derived from an EMBL/GenBank/DDBJ whole genome shotgun (WGS) entry which is preliminary data.</text>
</comment>
<keyword evidence="8 15" id="KW-0067">ATP-binding</keyword>
<dbReference type="InterPro" id="IPR017871">
    <property type="entry name" value="ABC_transporter-like_CS"/>
</dbReference>
<accession>A0A3A9ZHM3</accession>
<dbReference type="PANTHER" id="PTHR43297:SF2">
    <property type="entry name" value="DIPEPTIDE TRANSPORT ATP-BINDING PROTEIN DPPD"/>
    <property type="match status" value="1"/>
</dbReference>
<dbReference type="PANTHER" id="PTHR43297">
    <property type="entry name" value="OLIGOPEPTIDE TRANSPORT ATP-BINDING PROTEIN APPD"/>
    <property type="match status" value="1"/>
</dbReference>
<dbReference type="SUPFAM" id="SSF52540">
    <property type="entry name" value="P-loop containing nucleoside triphosphate hydrolases"/>
    <property type="match status" value="1"/>
</dbReference>
<dbReference type="CDD" id="cd06261">
    <property type="entry name" value="TM_PBP2"/>
    <property type="match status" value="1"/>
</dbReference>
<dbReference type="SUPFAM" id="SSF161098">
    <property type="entry name" value="MetI-like"/>
    <property type="match status" value="1"/>
</dbReference>